<evidence type="ECO:0000313" key="3">
    <source>
        <dbReference type="Proteomes" id="UP000250235"/>
    </source>
</evidence>
<dbReference type="EMBL" id="KQ996451">
    <property type="protein sequence ID" value="KZV44994.1"/>
    <property type="molecule type" value="Genomic_DNA"/>
</dbReference>
<protein>
    <submittedName>
        <fullName evidence="2">Uncharacterized protein</fullName>
    </submittedName>
</protein>
<reference evidence="2 3" key="1">
    <citation type="journal article" date="2015" name="Proc. Natl. Acad. Sci. U.S.A.">
        <title>The resurrection genome of Boea hygrometrica: A blueprint for survival of dehydration.</title>
        <authorList>
            <person name="Xiao L."/>
            <person name="Yang G."/>
            <person name="Zhang L."/>
            <person name="Yang X."/>
            <person name="Zhao S."/>
            <person name="Ji Z."/>
            <person name="Zhou Q."/>
            <person name="Hu M."/>
            <person name="Wang Y."/>
            <person name="Chen M."/>
            <person name="Xu Y."/>
            <person name="Jin H."/>
            <person name="Xiao X."/>
            <person name="Hu G."/>
            <person name="Bao F."/>
            <person name="Hu Y."/>
            <person name="Wan P."/>
            <person name="Li L."/>
            <person name="Deng X."/>
            <person name="Kuang T."/>
            <person name="Xiang C."/>
            <person name="Zhu J.K."/>
            <person name="Oliver M.J."/>
            <person name="He Y."/>
        </authorList>
    </citation>
    <scope>NUCLEOTIDE SEQUENCE [LARGE SCALE GENOMIC DNA]</scope>
    <source>
        <strain evidence="3">cv. XS01</strain>
    </source>
</reference>
<organism evidence="2 3">
    <name type="scientific">Dorcoceras hygrometricum</name>
    <dbReference type="NCBI Taxonomy" id="472368"/>
    <lineage>
        <taxon>Eukaryota</taxon>
        <taxon>Viridiplantae</taxon>
        <taxon>Streptophyta</taxon>
        <taxon>Embryophyta</taxon>
        <taxon>Tracheophyta</taxon>
        <taxon>Spermatophyta</taxon>
        <taxon>Magnoliopsida</taxon>
        <taxon>eudicotyledons</taxon>
        <taxon>Gunneridae</taxon>
        <taxon>Pentapetalae</taxon>
        <taxon>asterids</taxon>
        <taxon>lamiids</taxon>
        <taxon>Lamiales</taxon>
        <taxon>Gesneriaceae</taxon>
        <taxon>Didymocarpoideae</taxon>
        <taxon>Trichosporeae</taxon>
        <taxon>Loxocarpinae</taxon>
        <taxon>Dorcoceras</taxon>
    </lineage>
</organism>
<feature type="compositionally biased region" description="Gly residues" evidence="1">
    <location>
        <begin position="63"/>
        <end position="75"/>
    </location>
</feature>
<gene>
    <name evidence="2" type="ORF">F511_28899</name>
</gene>
<feature type="compositionally biased region" description="Basic and acidic residues" evidence="1">
    <location>
        <begin position="48"/>
        <end position="57"/>
    </location>
</feature>
<evidence type="ECO:0000256" key="1">
    <source>
        <dbReference type="SAM" id="MobiDB-lite"/>
    </source>
</evidence>
<name>A0A2Z7CKA7_9LAMI</name>
<dbReference type="Proteomes" id="UP000250235">
    <property type="component" value="Unassembled WGS sequence"/>
</dbReference>
<dbReference type="AlphaFoldDB" id="A0A2Z7CKA7"/>
<sequence>MDKCVHLLVLRVLCAVLSLLFTAIGPRLETVLLRQPALEDLTNLPRTESPHRCDRNKSNHVSNGGGGRRAAGGGRRAARGGAATERRKWRGGGGLVSRVCVMLLSSFEDERQYHAPHLPAGLSFIRYEMSG</sequence>
<accession>A0A2Z7CKA7</accession>
<evidence type="ECO:0000313" key="2">
    <source>
        <dbReference type="EMBL" id="KZV44994.1"/>
    </source>
</evidence>
<proteinExistence type="predicted"/>
<feature type="region of interest" description="Disordered" evidence="1">
    <location>
        <begin position="44"/>
        <end position="85"/>
    </location>
</feature>
<keyword evidence="3" id="KW-1185">Reference proteome</keyword>